<comment type="subcellular location">
    <subcellularLocation>
        <location evidence="1">Cell membrane</location>
        <topology evidence="1">Multi-pass membrane protein</topology>
    </subcellularLocation>
</comment>
<accession>A0A4Q7NPE3</accession>
<comment type="caution">
    <text evidence="8">The sequence shown here is derived from an EMBL/GenBank/DDBJ whole genome shotgun (WGS) entry which is preliminary data.</text>
</comment>
<proteinExistence type="predicted"/>
<dbReference type="Proteomes" id="UP000293638">
    <property type="component" value="Unassembled WGS sequence"/>
</dbReference>
<evidence type="ECO:0000256" key="3">
    <source>
        <dbReference type="ARBA" id="ARBA00022692"/>
    </source>
</evidence>
<keyword evidence="2" id="KW-1003">Cell membrane</keyword>
<keyword evidence="4 7" id="KW-1133">Transmembrane helix</keyword>
<reference evidence="8 9" key="1">
    <citation type="submission" date="2019-02" db="EMBL/GenBank/DDBJ databases">
        <title>Genomic Encyclopedia of Type Strains, Phase IV (KMG-IV): sequencing the most valuable type-strain genomes for metagenomic binning, comparative biology and taxonomic classification.</title>
        <authorList>
            <person name="Goeker M."/>
        </authorList>
    </citation>
    <scope>NUCLEOTIDE SEQUENCE [LARGE SCALE GENOMIC DNA]</scope>
    <source>
        <strain evidence="8 9">DSM 45622</strain>
    </source>
</reference>
<evidence type="ECO:0000256" key="2">
    <source>
        <dbReference type="ARBA" id="ARBA00022475"/>
    </source>
</evidence>
<feature type="transmembrane region" description="Helical" evidence="7">
    <location>
        <begin position="51"/>
        <end position="69"/>
    </location>
</feature>
<dbReference type="EMBL" id="SGXD01000003">
    <property type="protein sequence ID" value="RZS86826.1"/>
    <property type="molecule type" value="Genomic_DNA"/>
</dbReference>
<sequence>MRPAAARSARRLLRALRRERRVAAAKAVRLSGACMAAYLVAQALLPHGDPVLAPLTALLVVQVTLRSTLTSGLQRVLSVVAGVGVSTGLSSAVGFTWWSLGLLIAATVVLGQLLRLGDHLLEVPISAMLVLAVGGSTSSYAVGRVVETVLGAAVGVAVNLLFPPGLRPGDAGAAVEHAAAEMARLLERAAGGLREGAGSEQAEQWLVEARGLPRSVAEADRALREAVDRRQLNPRAAFIPDATGLLRSGLDALEVAAAALRTLFAAMADGLREPGGEDAAELRDAFAVLLDELAAAVRGFGELVHAEGRGATEPPERELAAALEALREARARLTELLLLDAGEDRALWQLHGALLAAVERLLRALDVEHRGRQREEWAERTRRPVLEAVRERAERDRGEREVWHRLPPEGGR</sequence>
<keyword evidence="9" id="KW-1185">Reference proteome</keyword>
<evidence type="ECO:0000313" key="9">
    <source>
        <dbReference type="Proteomes" id="UP000293638"/>
    </source>
</evidence>
<feature type="transmembrane region" description="Helical" evidence="7">
    <location>
        <begin position="21"/>
        <end position="45"/>
    </location>
</feature>
<evidence type="ECO:0000256" key="1">
    <source>
        <dbReference type="ARBA" id="ARBA00004651"/>
    </source>
</evidence>
<dbReference type="InterPro" id="IPR010343">
    <property type="entry name" value="ArAE_1"/>
</dbReference>
<evidence type="ECO:0000256" key="4">
    <source>
        <dbReference type="ARBA" id="ARBA00022989"/>
    </source>
</evidence>
<keyword evidence="5 7" id="KW-0472">Membrane</keyword>
<feature type="region of interest" description="Disordered" evidence="6">
    <location>
        <begin position="393"/>
        <end position="412"/>
    </location>
</feature>
<dbReference type="GO" id="GO:0005886">
    <property type="term" value="C:plasma membrane"/>
    <property type="evidence" value="ECO:0007669"/>
    <property type="project" value="UniProtKB-SubCell"/>
</dbReference>
<dbReference type="AlphaFoldDB" id="A0A4Q7NPE3"/>
<keyword evidence="3 7" id="KW-0812">Transmembrane</keyword>
<evidence type="ECO:0000313" key="8">
    <source>
        <dbReference type="EMBL" id="RZS86826.1"/>
    </source>
</evidence>
<name>A0A4Q7NPE3_9ACTN</name>
<feature type="transmembrane region" description="Helical" evidence="7">
    <location>
        <begin position="76"/>
        <end position="100"/>
    </location>
</feature>
<dbReference type="Pfam" id="PF06081">
    <property type="entry name" value="ArAE_1"/>
    <property type="match status" value="1"/>
</dbReference>
<organism evidence="8 9">
    <name type="scientific">Motilibacter rhizosphaerae</name>
    <dbReference type="NCBI Taxonomy" id="598652"/>
    <lineage>
        <taxon>Bacteria</taxon>
        <taxon>Bacillati</taxon>
        <taxon>Actinomycetota</taxon>
        <taxon>Actinomycetes</taxon>
        <taxon>Motilibacterales</taxon>
        <taxon>Motilibacteraceae</taxon>
        <taxon>Motilibacter</taxon>
    </lineage>
</organism>
<evidence type="ECO:0000256" key="5">
    <source>
        <dbReference type="ARBA" id="ARBA00023136"/>
    </source>
</evidence>
<evidence type="ECO:0000256" key="7">
    <source>
        <dbReference type="SAM" id="Phobius"/>
    </source>
</evidence>
<evidence type="ECO:0000256" key="6">
    <source>
        <dbReference type="SAM" id="MobiDB-lite"/>
    </source>
</evidence>
<gene>
    <name evidence="8" type="ORF">EV189_2242</name>
</gene>
<protein>
    <submittedName>
        <fullName evidence="8">Aromatic acid exporter family member 1</fullName>
    </submittedName>
</protein>